<proteinExistence type="predicted"/>
<dbReference type="RefSeq" id="WP_051274139.1">
    <property type="nucleotide sequence ID" value="NZ_DAMCTM010000019.1"/>
</dbReference>
<protein>
    <submittedName>
        <fullName evidence="1">Uncharacterized protein</fullName>
    </submittedName>
</protein>
<evidence type="ECO:0000313" key="1">
    <source>
        <dbReference type="EMBL" id="MCG7322239.1"/>
    </source>
</evidence>
<reference evidence="1 2" key="1">
    <citation type="submission" date="2022-02" db="EMBL/GenBank/DDBJ databases">
        <title>Uncovering new skin microbiome diversity through culturing and metagenomics.</title>
        <authorList>
            <person name="Conlan S."/>
            <person name="Deming C."/>
            <person name="Nisc Comparative Sequencing Program N."/>
            <person name="Segre J.A."/>
        </authorList>
    </citation>
    <scope>NUCLEOTIDE SEQUENCE [LARGE SCALE GENOMIC DNA]</scope>
    <source>
        <strain evidence="1 2">ACRQZ</strain>
    </source>
</reference>
<dbReference type="EMBL" id="JAKRCV010000029">
    <property type="protein sequence ID" value="MCG7322239.1"/>
    <property type="molecule type" value="Genomic_DNA"/>
</dbReference>
<keyword evidence="2" id="KW-1185">Reference proteome</keyword>
<comment type="caution">
    <text evidence="1">The sequence shown here is derived from an EMBL/GenBank/DDBJ whole genome shotgun (WGS) entry which is preliminary data.</text>
</comment>
<accession>A0ABS9Q381</accession>
<evidence type="ECO:0000313" key="2">
    <source>
        <dbReference type="Proteomes" id="UP001521931"/>
    </source>
</evidence>
<organism evidence="1 2">
    <name type="scientific">Arsenicicoccus bolidensis</name>
    <dbReference type="NCBI Taxonomy" id="229480"/>
    <lineage>
        <taxon>Bacteria</taxon>
        <taxon>Bacillati</taxon>
        <taxon>Actinomycetota</taxon>
        <taxon>Actinomycetes</taxon>
        <taxon>Micrococcales</taxon>
        <taxon>Intrasporangiaceae</taxon>
        <taxon>Arsenicicoccus</taxon>
    </lineage>
</organism>
<dbReference type="Proteomes" id="UP001521931">
    <property type="component" value="Unassembled WGS sequence"/>
</dbReference>
<gene>
    <name evidence="1" type="ORF">MHL29_10105</name>
</gene>
<sequence length="78" mass="8962">MEDYTARAVGRVVDELRSARDPGLAIYDEADPEWSDLVESLQFERPVPARWWRMVVARAVHEVPGVQIRSVRDVRIDG</sequence>
<name>A0ABS9Q381_9MICO</name>